<name>A0A2M7G590_9BACT</name>
<reference evidence="1 2" key="1">
    <citation type="submission" date="2017-09" db="EMBL/GenBank/DDBJ databases">
        <title>Depth-based differentiation of microbial function through sediment-hosted aquifers and enrichment of novel symbionts in the deep terrestrial subsurface.</title>
        <authorList>
            <person name="Probst A.J."/>
            <person name="Ladd B."/>
            <person name="Jarett J.K."/>
            <person name="Geller-Mcgrath D.E."/>
            <person name="Sieber C.M."/>
            <person name="Emerson J.B."/>
            <person name="Anantharaman K."/>
            <person name="Thomas B.C."/>
            <person name="Malmstrom R."/>
            <person name="Stieglmeier M."/>
            <person name="Klingl A."/>
            <person name="Woyke T."/>
            <person name="Ryan C.M."/>
            <person name="Banfield J.F."/>
        </authorList>
    </citation>
    <scope>NUCLEOTIDE SEQUENCE [LARGE SCALE GENOMIC DNA]</scope>
    <source>
        <strain evidence="1">CG17_big_fil_post_rev_8_21_14_2_50_48_46</strain>
    </source>
</reference>
<evidence type="ECO:0000313" key="1">
    <source>
        <dbReference type="EMBL" id="PIW17132.1"/>
    </source>
</evidence>
<proteinExistence type="predicted"/>
<protein>
    <recommendedName>
        <fullName evidence="3">Class I SAM-dependent methyltransferase</fullName>
    </recommendedName>
</protein>
<gene>
    <name evidence="1" type="ORF">COW36_10005</name>
</gene>
<dbReference type="Proteomes" id="UP000231019">
    <property type="component" value="Unassembled WGS sequence"/>
</dbReference>
<dbReference type="AlphaFoldDB" id="A0A2M7G590"/>
<evidence type="ECO:0008006" key="3">
    <source>
        <dbReference type="Google" id="ProtNLM"/>
    </source>
</evidence>
<dbReference type="SUPFAM" id="SSF53335">
    <property type="entry name" value="S-adenosyl-L-methionine-dependent methyltransferases"/>
    <property type="match status" value="1"/>
</dbReference>
<dbReference type="InterPro" id="IPR029063">
    <property type="entry name" value="SAM-dependent_MTases_sf"/>
</dbReference>
<sequence length="235" mass="26790">MEGSKGMELKQFIAQIRFQTIQPDTPSAQRSQREEIENTLLPAGCSHFAERIAPLEALPRMSSFALTAILGFALQKLPAGQIYLNIGVWHGYSLLAAILLSPQSRCVGVDNFSEFGGPRQEFLQRFRQLQGRGHSFYDLDYRDYFKRYQRTPIGLYFYDGFHAYADQREALELAHPWLAPGAIILIDDTNTVDPRQASLDFLEAYPEYTLLADLRTCGHQHPTFWNGLMVLRKDA</sequence>
<dbReference type="Gene3D" id="3.40.50.150">
    <property type="entry name" value="Vaccinia Virus protein VP39"/>
    <property type="match status" value="1"/>
</dbReference>
<dbReference type="EMBL" id="PFFQ01000028">
    <property type="protein sequence ID" value="PIW17132.1"/>
    <property type="molecule type" value="Genomic_DNA"/>
</dbReference>
<organism evidence="1 2">
    <name type="scientific">bacterium (Candidatus Blackallbacteria) CG17_big_fil_post_rev_8_21_14_2_50_48_46</name>
    <dbReference type="NCBI Taxonomy" id="2014261"/>
    <lineage>
        <taxon>Bacteria</taxon>
        <taxon>Candidatus Blackallbacteria</taxon>
    </lineage>
</organism>
<accession>A0A2M7G590</accession>
<dbReference type="Pfam" id="PF13578">
    <property type="entry name" value="Methyltransf_24"/>
    <property type="match status" value="1"/>
</dbReference>
<comment type="caution">
    <text evidence="1">The sequence shown here is derived from an EMBL/GenBank/DDBJ whole genome shotgun (WGS) entry which is preliminary data.</text>
</comment>
<evidence type="ECO:0000313" key="2">
    <source>
        <dbReference type="Proteomes" id="UP000231019"/>
    </source>
</evidence>